<organism evidence="2 3">
    <name type="scientific">Datura stramonium</name>
    <name type="common">Jimsonweed</name>
    <name type="synonym">Common thornapple</name>
    <dbReference type="NCBI Taxonomy" id="4076"/>
    <lineage>
        <taxon>Eukaryota</taxon>
        <taxon>Viridiplantae</taxon>
        <taxon>Streptophyta</taxon>
        <taxon>Embryophyta</taxon>
        <taxon>Tracheophyta</taxon>
        <taxon>Spermatophyta</taxon>
        <taxon>Magnoliopsida</taxon>
        <taxon>eudicotyledons</taxon>
        <taxon>Gunneridae</taxon>
        <taxon>Pentapetalae</taxon>
        <taxon>asterids</taxon>
        <taxon>lamiids</taxon>
        <taxon>Solanales</taxon>
        <taxon>Solanaceae</taxon>
        <taxon>Solanoideae</taxon>
        <taxon>Datureae</taxon>
        <taxon>Datura</taxon>
    </lineage>
</organism>
<proteinExistence type="inferred from homology"/>
<keyword evidence="1" id="KW-0337">GPI-anchor biosynthesis</keyword>
<evidence type="ECO:0000256" key="1">
    <source>
        <dbReference type="RuleBase" id="RU367138"/>
    </source>
</evidence>
<keyword evidence="1" id="KW-0256">Endoplasmic reticulum</keyword>
<dbReference type="PANTHER" id="PTHR12250:SF0">
    <property type="entry name" value="GPI ETHANOLAMINE PHOSPHATE TRANSFERASE 1"/>
    <property type="match status" value="1"/>
</dbReference>
<feature type="transmembrane region" description="Helical" evidence="1">
    <location>
        <begin position="12"/>
        <end position="29"/>
    </location>
</feature>
<dbReference type="PANTHER" id="PTHR12250">
    <property type="entry name" value="PHOSPHATIDYLINOSITOL GLYCAN, CLASS N"/>
    <property type="match status" value="1"/>
</dbReference>
<evidence type="ECO:0000313" key="3">
    <source>
        <dbReference type="Proteomes" id="UP000823775"/>
    </source>
</evidence>
<keyword evidence="1" id="KW-1133">Transmembrane helix</keyword>
<comment type="subcellular location">
    <subcellularLocation>
        <location evidence="1">Endoplasmic reticulum membrane</location>
        <topology evidence="1">Multi-pass membrane protein</topology>
    </subcellularLocation>
</comment>
<dbReference type="InterPro" id="IPR007070">
    <property type="entry name" value="GPI_EtnP_transferase_1"/>
</dbReference>
<evidence type="ECO:0000313" key="2">
    <source>
        <dbReference type="EMBL" id="MCD7464145.1"/>
    </source>
</evidence>
<sequence>MAKQQREMVGGLGMVLHALYMLSIFDIYFKTPIVHGMDPVPPRFRAPAKCLVLLVVHRQLHPTSSAAEVVRGNHNAQMGKTLKFMPPTSRDGKLIVKIVEEDVNLQAKQWETSLIGYVVRANIARGIYSASDGNSQLRVLAAKSKETGEDHHLP</sequence>
<comment type="pathway">
    <text evidence="1">Glycolipid biosynthesis; glycosylphosphatidylinositol-anchor biosynthesis.</text>
</comment>
<keyword evidence="1" id="KW-0472">Membrane</keyword>
<name>A0ABS8SZB5_DATST</name>
<gene>
    <name evidence="2" type="ORF">HAX54_052197</name>
</gene>
<dbReference type="EC" id="2.-.-.-" evidence="1"/>
<comment type="similarity">
    <text evidence="1">Belongs to the PIGG/PIGN/PIGO family. PIGN subfamily.</text>
</comment>
<comment type="function">
    <text evidence="1">Ethanolamine phosphate transferase involved in glycosylphosphatidylinositol-anchor biosynthesis. Transfers ethanolamine phosphate to the first alpha-1,4-linked mannose of the glycosylphosphatidylinositol precursor of GPI-anchor.</text>
</comment>
<dbReference type="Proteomes" id="UP000823775">
    <property type="component" value="Unassembled WGS sequence"/>
</dbReference>
<comment type="caution">
    <text evidence="2">The sequence shown here is derived from an EMBL/GenBank/DDBJ whole genome shotgun (WGS) entry which is preliminary data.</text>
</comment>
<keyword evidence="1" id="KW-0808">Transferase</keyword>
<reference evidence="2 3" key="1">
    <citation type="journal article" date="2021" name="BMC Genomics">
        <title>Datura genome reveals duplications of psychoactive alkaloid biosynthetic genes and high mutation rate following tissue culture.</title>
        <authorList>
            <person name="Rajewski A."/>
            <person name="Carter-House D."/>
            <person name="Stajich J."/>
            <person name="Litt A."/>
        </authorList>
    </citation>
    <scope>NUCLEOTIDE SEQUENCE [LARGE SCALE GENOMIC DNA]</scope>
    <source>
        <strain evidence="2">AR-01</strain>
    </source>
</reference>
<comment type="caution">
    <text evidence="1">Lacks conserved residue(s) required for the propagation of feature annotation.</text>
</comment>
<keyword evidence="1" id="KW-0812">Transmembrane</keyword>
<accession>A0ABS8SZB5</accession>
<keyword evidence="3" id="KW-1185">Reference proteome</keyword>
<dbReference type="EMBL" id="JACEIK010000943">
    <property type="protein sequence ID" value="MCD7464145.1"/>
    <property type="molecule type" value="Genomic_DNA"/>
</dbReference>
<protein>
    <recommendedName>
        <fullName evidence="1">GPI ethanolamine phosphate transferase 1</fullName>
        <ecNumber evidence="1">2.-.-.-</ecNumber>
    </recommendedName>
</protein>